<evidence type="ECO:0000256" key="1">
    <source>
        <dbReference type="ARBA" id="ARBA00022490"/>
    </source>
</evidence>
<evidence type="ECO:0000313" key="5">
    <source>
        <dbReference type="Proteomes" id="UP000813385"/>
    </source>
</evidence>
<dbReference type="UniPathway" id="UPA00988"/>
<dbReference type="AlphaFoldDB" id="A0A8K0TEQ9"/>
<comment type="similarity">
    <text evidence="3">Belongs to the CTU2/NCS2 family.</text>
</comment>
<comment type="subcellular location">
    <subcellularLocation>
        <location evidence="3">Cytoplasm</location>
    </subcellularLocation>
</comment>
<dbReference type="GO" id="GO:0032447">
    <property type="term" value="P:protein urmylation"/>
    <property type="evidence" value="ECO:0007669"/>
    <property type="project" value="UniProtKB-UniRule"/>
</dbReference>
<accession>A0A8K0TEQ9</accession>
<comment type="function">
    <text evidence="3">Plays a central role in 2-thiolation of mcm(5)S(2)U at tRNA wobble positions of tRNA(Lys), tRNA(Glu) and tRNA(Gln). May act by forming a heterodimer with NCS6 that ligates sulfur from thiocarboxylated URM1 onto the uridine of tRNAs at wobble position. Prior mcm(5) tRNA modification by the elongator complex is required for 2-thiolation. May also be involved in protein urmylation.</text>
</comment>
<dbReference type="GO" id="GO:0000049">
    <property type="term" value="F:tRNA binding"/>
    <property type="evidence" value="ECO:0007669"/>
    <property type="project" value="InterPro"/>
</dbReference>
<dbReference type="Proteomes" id="UP000813385">
    <property type="component" value="Unassembled WGS sequence"/>
</dbReference>
<keyword evidence="2 3" id="KW-0819">tRNA processing</keyword>
<dbReference type="GO" id="GO:0016779">
    <property type="term" value="F:nucleotidyltransferase activity"/>
    <property type="evidence" value="ECO:0007669"/>
    <property type="project" value="UniProtKB-UniRule"/>
</dbReference>
<dbReference type="GO" id="GO:0016783">
    <property type="term" value="F:sulfurtransferase activity"/>
    <property type="evidence" value="ECO:0007669"/>
    <property type="project" value="TreeGrafter"/>
</dbReference>
<evidence type="ECO:0000313" key="4">
    <source>
        <dbReference type="EMBL" id="KAH7354091.1"/>
    </source>
</evidence>
<name>A0A8K0TEQ9_9PEZI</name>
<evidence type="ECO:0000256" key="3">
    <source>
        <dbReference type="HAMAP-Rule" id="MF_03054"/>
    </source>
</evidence>
<protein>
    <recommendedName>
        <fullName evidence="3">Cytoplasmic tRNA 2-thiolation protein 2</fullName>
    </recommendedName>
</protein>
<proteinExistence type="inferred from homology"/>
<sequence length="395" mass="43220">MVDSTPCKRCKSSPGTLLLRGDAFCDSCYVEHLTQKPGKNQSLIARGLRQASSDPRTFQPKYLIGLSLGPSSAGLLHMLDSKARFFQTNKPVNNFEFTIVHIDTSLETPAGQQSPAQVLLERYAARFPHLQFESVPVSSALDLDTIDWSVLPSLQAGLDSLGQLRQLIRDLPSVSSRVDLLRLFVRHLLLQAALERGSNALLLGTTTTALAELTLAETAKGRGYAIPCQIADGPYPIPTFPRRVSGENVDNRSARQARNSPEVKVLPVYHPLRDIFRKEMVQYVNSPLVSMGELVAPDDMATGATVVSHKELSIEDIMSRYFADVETGYPSVVANVVRTSEKLSRPTGSPCAMCSMPLDSQGDDRWRGEIGEARDATLALSGTRLCYGCTRSIRG</sequence>
<dbReference type="Pfam" id="PF10288">
    <property type="entry name" value="CTU2"/>
    <property type="match status" value="1"/>
</dbReference>
<keyword evidence="1 3" id="KW-0963">Cytoplasm</keyword>
<comment type="pathway">
    <text evidence="3">tRNA modification; 5-methoxycarbonylmethyl-2-thiouridine-tRNA biosynthesis.</text>
</comment>
<reference evidence="4" key="1">
    <citation type="journal article" date="2021" name="Nat. Commun.">
        <title>Genetic determinants of endophytism in the Arabidopsis root mycobiome.</title>
        <authorList>
            <person name="Mesny F."/>
            <person name="Miyauchi S."/>
            <person name="Thiergart T."/>
            <person name="Pickel B."/>
            <person name="Atanasova L."/>
            <person name="Karlsson M."/>
            <person name="Huettel B."/>
            <person name="Barry K.W."/>
            <person name="Haridas S."/>
            <person name="Chen C."/>
            <person name="Bauer D."/>
            <person name="Andreopoulos W."/>
            <person name="Pangilinan J."/>
            <person name="LaButti K."/>
            <person name="Riley R."/>
            <person name="Lipzen A."/>
            <person name="Clum A."/>
            <person name="Drula E."/>
            <person name="Henrissat B."/>
            <person name="Kohler A."/>
            <person name="Grigoriev I.V."/>
            <person name="Martin F.M."/>
            <person name="Hacquard S."/>
        </authorList>
    </citation>
    <scope>NUCLEOTIDE SEQUENCE</scope>
    <source>
        <strain evidence="4">MPI-CAGE-AT-0016</strain>
    </source>
</reference>
<dbReference type="PANTHER" id="PTHR20882:SF14">
    <property type="entry name" value="CYTOPLASMIC TRNA 2-THIOLATION PROTEIN 2"/>
    <property type="match status" value="1"/>
</dbReference>
<dbReference type="SUPFAM" id="SSF52402">
    <property type="entry name" value="Adenine nucleotide alpha hydrolases-like"/>
    <property type="match status" value="1"/>
</dbReference>
<dbReference type="GO" id="GO:0005829">
    <property type="term" value="C:cytosol"/>
    <property type="evidence" value="ECO:0007669"/>
    <property type="project" value="TreeGrafter"/>
</dbReference>
<dbReference type="EMBL" id="JAGPXD010000005">
    <property type="protein sequence ID" value="KAH7354091.1"/>
    <property type="molecule type" value="Genomic_DNA"/>
</dbReference>
<gene>
    <name evidence="3" type="primary">NCS2</name>
    <name evidence="3" type="synonym">CTU2</name>
    <name evidence="4" type="ORF">B0T11DRAFT_288025</name>
</gene>
<comment type="caution">
    <text evidence="4">The sequence shown here is derived from an EMBL/GenBank/DDBJ whole genome shotgun (WGS) entry which is preliminary data.</text>
</comment>
<dbReference type="HAMAP" id="MF_03054">
    <property type="entry name" value="CTU2"/>
    <property type="match status" value="1"/>
</dbReference>
<dbReference type="PANTHER" id="PTHR20882">
    <property type="entry name" value="CYTOPLASMIC TRNA 2-THIOLATION PROTEIN 2"/>
    <property type="match status" value="1"/>
</dbReference>
<keyword evidence="5" id="KW-1185">Reference proteome</keyword>
<dbReference type="Gene3D" id="3.40.50.620">
    <property type="entry name" value="HUPs"/>
    <property type="match status" value="1"/>
</dbReference>
<dbReference type="InterPro" id="IPR014729">
    <property type="entry name" value="Rossmann-like_a/b/a_fold"/>
</dbReference>
<evidence type="ECO:0000256" key="2">
    <source>
        <dbReference type="ARBA" id="ARBA00022694"/>
    </source>
</evidence>
<dbReference type="OrthoDB" id="25129at2759"/>
<organism evidence="4 5">
    <name type="scientific">Plectosphaerella cucumerina</name>
    <dbReference type="NCBI Taxonomy" id="40658"/>
    <lineage>
        <taxon>Eukaryota</taxon>
        <taxon>Fungi</taxon>
        <taxon>Dikarya</taxon>
        <taxon>Ascomycota</taxon>
        <taxon>Pezizomycotina</taxon>
        <taxon>Sordariomycetes</taxon>
        <taxon>Hypocreomycetidae</taxon>
        <taxon>Glomerellales</taxon>
        <taxon>Plectosphaerellaceae</taxon>
        <taxon>Plectosphaerella</taxon>
    </lineage>
</organism>
<dbReference type="InterPro" id="IPR019407">
    <property type="entry name" value="CTU2"/>
</dbReference>
<dbReference type="GO" id="GO:0002143">
    <property type="term" value="P:tRNA wobble position uridine thiolation"/>
    <property type="evidence" value="ECO:0007669"/>
    <property type="project" value="TreeGrafter"/>
</dbReference>